<dbReference type="AlphaFoldDB" id="A0A9D1R3V3"/>
<dbReference type="EMBL" id="DXGH01000014">
    <property type="protein sequence ID" value="HIW80492.1"/>
    <property type="molecule type" value="Genomic_DNA"/>
</dbReference>
<evidence type="ECO:0000313" key="4">
    <source>
        <dbReference type="Proteomes" id="UP000824265"/>
    </source>
</evidence>
<gene>
    <name evidence="3" type="ORF">H9742_03025</name>
</gene>
<keyword evidence="1" id="KW-1133">Transmembrane helix</keyword>
<feature type="transmembrane region" description="Helical" evidence="1">
    <location>
        <begin position="106"/>
        <end position="126"/>
    </location>
</feature>
<feature type="domain" description="VanZ-like" evidence="2">
    <location>
        <begin position="16"/>
        <end position="153"/>
    </location>
</feature>
<reference evidence="3" key="1">
    <citation type="journal article" date="2021" name="PeerJ">
        <title>Extensive microbial diversity within the chicken gut microbiome revealed by metagenomics and culture.</title>
        <authorList>
            <person name="Gilroy R."/>
            <person name="Ravi A."/>
            <person name="Getino M."/>
            <person name="Pursley I."/>
            <person name="Horton D.L."/>
            <person name="Alikhan N.F."/>
            <person name="Baker D."/>
            <person name="Gharbi K."/>
            <person name="Hall N."/>
            <person name="Watson M."/>
            <person name="Adriaenssens E.M."/>
            <person name="Foster-Nyarko E."/>
            <person name="Jarju S."/>
            <person name="Secka A."/>
            <person name="Antonio M."/>
            <person name="Oren A."/>
            <person name="Chaudhuri R.R."/>
            <person name="La Ragione R."/>
            <person name="Hildebrand F."/>
            <person name="Pallen M.J."/>
        </authorList>
    </citation>
    <scope>NUCLEOTIDE SEQUENCE</scope>
    <source>
        <strain evidence="3">CHK195-6426</strain>
    </source>
</reference>
<evidence type="ECO:0000259" key="2">
    <source>
        <dbReference type="Pfam" id="PF04892"/>
    </source>
</evidence>
<feature type="transmembrane region" description="Helical" evidence="1">
    <location>
        <begin position="132"/>
        <end position="154"/>
    </location>
</feature>
<dbReference type="Pfam" id="PF04892">
    <property type="entry name" value="VanZ"/>
    <property type="match status" value="1"/>
</dbReference>
<organism evidence="3 4">
    <name type="scientific">Candidatus Acetatifactor stercoripullorum</name>
    <dbReference type="NCBI Taxonomy" id="2838414"/>
    <lineage>
        <taxon>Bacteria</taxon>
        <taxon>Bacillati</taxon>
        <taxon>Bacillota</taxon>
        <taxon>Clostridia</taxon>
        <taxon>Lachnospirales</taxon>
        <taxon>Lachnospiraceae</taxon>
        <taxon>Acetatifactor</taxon>
    </lineage>
</organism>
<dbReference type="NCBIfam" id="NF037970">
    <property type="entry name" value="vanZ_1"/>
    <property type="match status" value="1"/>
</dbReference>
<keyword evidence="1" id="KW-0472">Membrane</keyword>
<reference evidence="3" key="2">
    <citation type="submission" date="2021-04" db="EMBL/GenBank/DDBJ databases">
        <authorList>
            <person name="Gilroy R."/>
        </authorList>
    </citation>
    <scope>NUCLEOTIDE SEQUENCE</scope>
    <source>
        <strain evidence="3">CHK195-6426</strain>
    </source>
</reference>
<evidence type="ECO:0000313" key="3">
    <source>
        <dbReference type="EMBL" id="HIW80492.1"/>
    </source>
</evidence>
<keyword evidence="1" id="KW-0812">Transmembrane</keyword>
<dbReference type="InterPro" id="IPR016747">
    <property type="entry name" value="Phosphotransbutyrylase"/>
</dbReference>
<name>A0A9D1R3V3_9FIRM</name>
<comment type="caution">
    <text evidence="3">The sequence shown here is derived from an EMBL/GenBank/DDBJ whole genome shotgun (WGS) entry which is preliminary data.</text>
</comment>
<protein>
    <submittedName>
        <fullName evidence="3">VanZ family protein</fullName>
    </submittedName>
</protein>
<sequence length="177" mass="20114">MKGKSKWTVTIAASLLLFWLYILIFGFSGQDGEESGNLSLTISEKCVEVINSLAGNPWSGQRMESIALYFEHPLRKLAHFTEYACMGILVYVLWSPWIKKGKGLTALTVAWVFVSAALDEIHQFFVPGRYCSFWDVLLDTWGGFCGVLLCLLLLKVRRYLRRLFPREKKPSGKNPSL</sequence>
<feature type="transmembrane region" description="Helical" evidence="1">
    <location>
        <begin position="7"/>
        <end position="27"/>
    </location>
</feature>
<dbReference type="RefSeq" id="WP_318705137.1">
    <property type="nucleotide sequence ID" value="NZ_CALWMU010000018.1"/>
</dbReference>
<dbReference type="InterPro" id="IPR006976">
    <property type="entry name" value="VanZ-like"/>
</dbReference>
<accession>A0A9D1R3V3</accession>
<proteinExistence type="predicted"/>
<dbReference type="PIRSF" id="PIRSF019083">
    <property type="entry name" value="UCP019083_VanZ"/>
    <property type="match status" value="1"/>
</dbReference>
<dbReference type="Proteomes" id="UP000824265">
    <property type="component" value="Unassembled WGS sequence"/>
</dbReference>
<evidence type="ECO:0000256" key="1">
    <source>
        <dbReference type="SAM" id="Phobius"/>
    </source>
</evidence>
<feature type="transmembrane region" description="Helical" evidence="1">
    <location>
        <begin position="77"/>
        <end position="94"/>
    </location>
</feature>